<reference evidence="3" key="1">
    <citation type="journal article" date="2019" name="Int. J. Syst. Evol. Microbiol.">
        <title>The Global Catalogue of Microorganisms (GCM) 10K type strain sequencing project: providing services to taxonomists for standard genome sequencing and annotation.</title>
        <authorList>
            <consortium name="The Broad Institute Genomics Platform"/>
            <consortium name="The Broad Institute Genome Sequencing Center for Infectious Disease"/>
            <person name="Wu L."/>
            <person name="Ma J."/>
        </authorList>
    </citation>
    <scope>NUCLEOTIDE SEQUENCE [LARGE SCALE GENOMIC DNA]</scope>
    <source>
        <strain evidence="3">CCM 8930</strain>
    </source>
</reference>
<dbReference type="RefSeq" id="WP_137616974.1">
    <property type="nucleotide sequence ID" value="NZ_BJDI01000014.1"/>
</dbReference>
<accession>A0ABW1SIJ9</accession>
<name>A0ABW1SIJ9_9LACO</name>
<keyword evidence="3" id="KW-1185">Reference proteome</keyword>
<protein>
    <recommendedName>
        <fullName evidence="4">Extracellular protein</fullName>
    </recommendedName>
</protein>
<keyword evidence="1" id="KW-1133">Transmembrane helix</keyword>
<evidence type="ECO:0000313" key="2">
    <source>
        <dbReference type="EMBL" id="MFC6201049.1"/>
    </source>
</evidence>
<sequence length="163" mass="18528">MKKSDWHHHKKCFLLSLIAFMVIMVVLIINRPTLSDKLTARSWFIFDETTVVLSMNNHRATLADRLFSADGSQANEALAKVVFKADGTGLLSYKTKVEPFKWQLHKNIVRLTVQRGAKRVVVNWTLATTSGKVIGQHYKGYTVDSDDIGGLFVGKAFLIYKRW</sequence>
<evidence type="ECO:0000256" key="1">
    <source>
        <dbReference type="SAM" id="Phobius"/>
    </source>
</evidence>
<comment type="caution">
    <text evidence="2">The sequence shown here is derived from an EMBL/GenBank/DDBJ whole genome shotgun (WGS) entry which is preliminary data.</text>
</comment>
<gene>
    <name evidence="2" type="ORF">ACFP1L_03940</name>
</gene>
<keyword evidence="1" id="KW-0472">Membrane</keyword>
<keyword evidence="1" id="KW-0812">Transmembrane</keyword>
<feature type="transmembrane region" description="Helical" evidence="1">
    <location>
        <begin position="12"/>
        <end position="29"/>
    </location>
</feature>
<dbReference type="Proteomes" id="UP001596171">
    <property type="component" value="Unassembled WGS sequence"/>
</dbReference>
<evidence type="ECO:0008006" key="4">
    <source>
        <dbReference type="Google" id="ProtNLM"/>
    </source>
</evidence>
<dbReference type="EMBL" id="JBHSSE010000008">
    <property type="protein sequence ID" value="MFC6201049.1"/>
    <property type="molecule type" value="Genomic_DNA"/>
</dbReference>
<evidence type="ECO:0000313" key="3">
    <source>
        <dbReference type="Proteomes" id="UP001596171"/>
    </source>
</evidence>
<proteinExistence type="predicted"/>
<organism evidence="2 3">
    <name type="scientific">Lactiplantibacillus nangangensis</name>
    <dbReference type="NCBI Taxonomy" id="2559917"/>
    <lineage>
        <taxon>Bacteria</taxon>
        <taxon>Bacillati</taxon>
        <taxon>Bacillota</taxon>
        <taxon>Bacilli</taxon>
        <taxon>Lactobacillales</taxon>
        <taxon>Lactobacillaceae</taxon>
        <taxon>Lactiplantibacillus</taxon>
    </lineage>
</organism>